<reference evidence="9" key="1">
    <citation type="journal article" date="2015" name="PLoS Genet.">
        <title>Genome Sequence and Transcriptome Analyses of Chrysochromulina tobin: Metabolic Tools for Enhanced Algal Fitness in the Prominent Order Prymnesiales (Haptophyceae).</title>
        <authorList>
            <person name="Hovde B.T."/>
            <person name="Deodato C.R."/>
            <person name="Hunsperger H.M."/>
            <person name="Ryken S.A."/>
            <person name="Yost W."/>
            <person name="Jha R.K."/>
            <person name="Patterson J."/>
            <person name="Monnat R.J. Jr."/>
            <person name="Barlow S.B."/>
            <person name="Starkenburg S.R."/>
            <person name="Cattolico R.A."/>
        </authorList>
    </citation>
    <scope>NUCLEOTIDE SEQUENCE</scope>
    <source>
        <strain evidence="9">CCMP291</strain>
    </source>
</reference>
<feature type="domain" description="FCP1 homology" evidence="7">
    <location>
        <begin position="1"/>
        <end position="161"/>
    </location>
</feature>
<dbReference type="EMBL" id="JWZX01003190">
    <property type="protein sequence ID" value="KOO23455.1"/>
    <property type="molecule type" value="Genomic_DNA"/>
</dbReference>
<evidence type="ECO:0000256" key="5">
    <source>
        <dbReference type="ARBA" id="ARBA00047761"/>
    </source>
</evidence>
<dbReference type="Gene3D" id="3.40.50.1000">
    <property type="entry name" value="HAD superfamily/HAD-like"/>
    <property type="match status" value="1"/>
</dbReference>
<sequence>SGAPSSARDNADKSSAGLASVSFGGSDAAADAEGGGVTEVTLRVQNVEFEMRLRPGVHEFLGQMADLFCVHLYTMGSREYVQQALHYLDPKHEIFKPGQVLAWHPALDRTTKTLQRLLCVPELVLIVDDSPIAWANHVPNLVLIDRFPRAQAPSAALHRTV</sequence>
<dbReference type="Proteomes" id="UP000037460">
    <property type="component" value="Unassembled WGS sequence"/>
</dbReference>
<dbReference type="InterPro" id="IPR039189">
    <property type="entry name" value="Fcp1"/>
</dbReference>
<comment type="catalytic activity">
    <reaction evidence="6">
        <text>O-phospho-L-threonyl-[protein] + H2O = L-threonyl-[protein] + phosphate</text>
        <dbReference type="Rhea" id="RHEA:47004"/>
        <dbReference type="Rhea" id="RHEA-COMP:11060"/>
        <dbReference type="Rhea" id="RHEA-COMP:11605"/>
        <dbReference type="ChEBI" id="CHEBI:15377"/>
        <dbReference type="ChEBI" id="CHEBI:30013"/>
        <dbReference type="ChEBI" id="CHEBI:43474"/>
        <dbReference type="ChEBI" id="CHEBI:61977"/>
        <dbReference type="EC" id="3.1.3.16"/>
    </reaction>
</comment>
<evidence type="ECO:0000313" key="9">
    <source>
        <dbReference type="Proteomes" id="UP000037460"/>
    </source>
</evidence>
<dbReference type="GO" id="GO:0005634">
    <property type="term" value="C:nucleus"/>
    <property type="evidence" value="ECO:0007669"/>
    <property type="project" value="UniProtKB-SubCell"/>
</dbReference>
<dbReference type="InterPro" id="IPR004274">
    <property type="entry name" value="FCP1_dom"/>
</dbReference>
<comment type="subcellular location">
    <subcellularLocation>
        <location evidence="1">Nucleus</location>
    </subcellularLocation>
</comment>
<evidence type="ECO:0000256" key="2">
    <source>
        <dbReference type="ARBA" id="ARBA00013081"/>
    </source>
</evidence>
<evidence type="ECO:0000256" key="1">
    <source>
        <dbReference type="ARBA" id="ARBA00004123"/>
    </source>
</evidence>
<evidence type="ECO:0000259" key="7">
    <source>
        <dbReference type="PROSITE" id="PS50969"/>
    </source>
</evidence>
<dbReference type="PANTHER" id="PTHR23081:SF36">
    <property type="entry name" value="RNA POLYMERASE II SUBUNIT A C-TERMINAL DOMAIN PHOSPHATASE"/>
    <property type="match status" value="1"/>
</dbReference>
<keyword evidence="9" id="KW-1185">Reference proteome</keyword>
<dbReference type="OrthoDB" id="10249888at2759"/>
<accession>A0A0M0JAG0</accession>
<dbReference type="EC" id="3.1.3.16" evidence="2"/>
<dbReference type="PROSITE" id="PS50969">
    <property type="entry name" value="FCP1"/>
    <property type="match status" value="1"/>
</dbReference>
<keyword evidence="3" id="KW-0378">Hydrolase</keyword>
<feature type="non-terminal residue" evidence="8">
    <location>
        <position position="1"/>
    </location>
</feature>
<gene>
    <name evidence="8" type="ORF">Ctob_004060</name>
</gene>
<protein>
    <recommendedName>
        <fullName evidence="2">protein-serine/threonine phosphatase</fullName>
        <ecNumber evidence="2">3.1.3.16</ecNumber>
    </recommendedName>
</protein>
<name>A0A0M0JAG0_9EUKA</name>
<evidence type="ECO:0000313" key="8">
    <source>
        <dbReference type="EMBL" id="KOO23455.1"/>
    </source>
</evidence>
<dbReference type="SMART" id="SM00577">
    <property type="entry name" value="CPDc"/>
    <property type="match status" value="1"/>
</dbReference>
<dbReference type="PANTHER" id="PTHR23081">
    <property type="entry name" value="RNA POLYMERASE II CTD PHOSPHATASE"/>
    <property type="match status" value="1"/>
</dbReference>
<keyword evidence="4" id="KW-0539">Nucleus</keyword>
<dbReference type="Pfam" id="PF03031">
    <property type="entry name" value="NIF"/>
    <property type="match status" value="1"/>
</dbReference>
<dbReference type="InterPro" id="IPR023214">
    <property type="entry name" value="HAD_sf"/>
</dbReference>
<comment type="caution">
    <text evidence="8">The sequence shown here is derived from an EMBL/GenBank/DDBJ whole genome shotgun (WGS) entry which is preliminary data.</text>
</comment>
<dbReference type="AlphaFoldDB" id="A0A0M0JAG0"/>
<dbReference type="InterPro" id="IPR036412">
    <property type="entry name" value="HAD-like_sf"/>
</dbReference>
<evidence type="ECO:0000256" key="3">
    <source>
        <dbReference type="ARBA" id="ARBA00022801"/>
    </source>
</evidence>
<evidence type="ECO:0000256" key="6">
    <source>
        <dbReference type="ARBA" id="ARBA00048336"/>
    </source>
</evidence>
<evidence type="ECO:0000256" key="4">
    <source>
        <dbReference type="ARBA" id="ARBA00023242"/>
    </source>
</evidence>
<dbReference type="GO" id="GO:0008420">
    <property type="term" value="F:RNA polymerase II CTD heptapeptide repeat phosphatase activity"/>
    <property type="evidence" value="ECO:0007669"/>
    <property type="project" value="InterPro"/>
</dbReference>
<comment type="catalytic activity">
    <reaction evidence="5">
        <text>O-phospho-L-seryl-[protein] + H2O = L-seryl-[protein] + phosphate</text>
        <dbReference type="Rhea" id="RHEA:20629"/>
        <dbReference type="Rhea" id="RHEA-COMP:9863"/>
        <dbReference type="Rhea" id="RHEA-COMP:11604"/>
        <dbReference type="ChEBI" id="CHEBI:15377"/>
        <dbReference type="ChEBI" id="CHEBI:29999"/>
        <dbReference type="ChEBI" id="CHEBI:43474"/>
        <dbReference type="ChEBI" id="CHEBI:83421"/>
        <dbReference type="EC" id="3.1.3.16"/>
    </reaction>
</comment>
<dbReference type="SUPFAM" id="SSF56784">
    <property type="entry name" value="HAD-like"/>
    <property type="match status" value="1"/>
</dbReference>
<organism evidence="8 9">
    <name type="scientific">Chrysochromulina tobinii</name>
    <dbReference type="NCBI Taxonomy" id="1460289"/>
    <lineage>
        <taxon>Eukaryota</taxon>
        <taxon>Haptista</taxon>
        <taxon>Haptophyta</taxon>
        <taxon>Prymnesiophyceae</taxon>
        <taxon>Prymnesiales</taxon>
        <taxon>Chrysochromulinaceae</taxon>
        <taxon>Chrysochromulina</taxon>
    </lineage>
</organism>
<proteinExistence type="predicted"/>